<dbReference type="Proteomes" id="UP000466619">
    <property type="component" value="Unassembled WGS sequence"/>
</dbReference>
<keyword evidence="4" id="KW-1185">Reference proteome</keyword>
<evidence type="ECO:0000313" key="4">
    <source>
        <dbReference type="Proteomes" id="UP000466619"/>
    </source>
</evidence>
<evidence type="ECO:0000313" key="3">
    <source>
        <dbReference type="Proteomes" id="UP000250919"/>
    </source>
</evidence>
<sequence length="60" mass="6451">MMILQELLTFLDPVEGSVVPVISVLRKSNTAAGVLTVDNSAITVRICHDVGLELKVILAF</sequence>
<dbReference type="RefSeq" id="WP_112895063.1">
    <property type="nucleotide sequence ID" value="NZ_CAWNYH010000010.1"/>
</dbReference>
<evidence type="ECO:0000313" key="2">
    <source>
        <dbReference type="EMBL" id="RAX12955.1"/>
    </source>
</evidence>
<accession>A0A329X901</accession>
<dbReference type="EMBL" id="WSFC01000006">
    <property type="protein sequence ID" value="NDL02607.1"/>
    <property type="molecule type" value="Genomic_DNA"/>
</dbReference>
<organism evidence="2 3">
    <name type="scientific">Photorhabdus bodei</name>
    <dbReference type="NCBI Taxonomy" id="2029681"/>
    <lineage>
        <taxon>Bacteria</taxon>
        <taxon>Pseudomonadati</taxon>
        <taxon>Pseudomonadota</taxon>
        <taxon>Gammaproteobacteria</taxon>
        <taxon>Enterobacterales</taxon>
        <taxon>Morganellaceae</taxon>
        <taxon>Photorhabdus</taxon>
    </lineage>
</organism>
<reference evidence="1 4" key="3">
    <citation type="submission" date="2019-12" db="EMBL/GenBank/DDBJ databases">
        <title>Engineering Photorhabdus to improve their lethality against agricultural pests.</title>
        <authorList>
            <person name="Machado R.A.R."/>
        </authorList>
    </citation>
    <scope>NUCLEOTIDE SEQUENCE [LARGE SCALE GENOMIC DNA]</scope>
    <source>
        <strain evidence="1 4">M-CN4</strain>
    </source>
</reference>
<reference evidence="2 3" key="2">
    <citation type="journal article" date="2018" name="Int. J. Syst. Evol. Microbiol.">
        <title>Whole-genome-based revisit of Photorhabdus phylogeny: proposal for the elevation of most Photorhabdus subspecies to the species level and description of one novel species Photorhabdus bodei sp. nov., and one novel subspecies Photorhabdus laumondii subsp. clarkei subsp. nov.</title>
        <authorList>
            <person name="Machado R.A.R."/>
            <person name="Wuthrich D."/>
            <person name="Kuhnert P."/>
            <person name="Arce C.C.M."/>
            <person name="Thonen L."/>
            <person name="Ruiz C."/>
            <person name="Zhang X."/>
            <person name="Robert C.A.M."/>
            <person name="Karimi J."/>
            <person name="Kamali S."/>
            <person name="Ma J."/>
            <person name="Bruggmann R."/>
            <person name="Erb M."/>
        </authorList>
    </citation>
    <scope>NUCLEOTIDE SEQUENCE [LARGE SCALE GENOMIC DNA]</scope>
    <source>
        <strain evidence="2 3">LJ24-63</strain>
    </source>
</reference>
<dbReference type="EMBL" id="NSCM01000010">
    <property type="protein sequence ID" value="RAX12955.1"/>
    <property type="molecule type" value="Genomic_DNA"/>
</dbReference>
<protein>
    <submittedName>
        <fullName evidence="2">Uncharacterized protein</fullName>
    </submittedName>
</protein>
<dbReference type="Proteomes" id="UP000250919">
    <property type="component" value="Unassembled WGS sequence"/>
</dbReference>
<proteinExistence type="predicted"/>
<evidence type="ECO:0000313" key="1">
    <source>
        <dbReference type="EMBL" id="NDL02607.1"/>
    </source>
</evidence>
<dbReference type="AlphaFoldDB" id="A0A329X901"/>
<gene>
    <name evidence="2" type="ORF">CKY02_09130</name>
    <name evidence="1" type="ORF">GPY48_04810</name>
</gene>
<reference evidence="2" key="1">
    <citation type="submission" date="2017-08" db="EMBL/GenBank/DDBJ databases">
        <authorList>
            <person name="de Groot N.N."/>
        </authorList>
    </citation>
    <scope>NUCLEOTIDE SEQUENCE</scope>
    <source>
        <strain evidence="2">LJ24-63</strain>
    </source>
</reference>
<dbReference type="GeneID" id="88806034"/>
<name>A0A329X901_9GAMM</name>
<comment type="caution">
    <text evidence="2">The sequence shown here is derived from an EMBL/GenBank/DDBJ whole genome shotgun (WGS) entry which is preliminary data.</text>
</comment>